<evidence type="ECO:0000256" key="3">
    <source>
        <dbReference type="ARBA" id="ARBA00022989"/>
    </source>
</evidence>
<comment type="caution">
    <text evidence="7">The sequence shown here is derived from an EMBL/GenBank/DDBJ whole genome shotgun (WGS) entry which is preliminary data.</text>
</comment>
<accession>A0ABS7G125</accession>
<keyword evidence="4 6" id="KW-0472">Membrane</keyword>
<comment type="subcellular location">
    <subcellularLocation>
        <location evidence="1">Membrane</location>
        <topology evidence="1">Single-pass membrane protein</topology>
    </subcellularLocation>
</comment>
<evidence type="ECO:0000256" key="6">
    <source>
        <dbReference type="SAM" id="Phobius"/>
    </source>
</evidence>
<evidence type="ECO:0000313" key="8">
    <source>
        <dbReference type="Proteomes" id="UP000774570"/>
    </source>
</evidence>
<dbReference type="PANTHER" id="PTHR30168">
    <property type="entry name" value="PUTATIVE MEMBRANE PROTEIN YPFJ"/>
    <property type="match status" value="1"/>
</dbReference>
<evidence type="ECO:0000256" key="5">
    <source>
        <dbReference type="SAM" id="MobiDB-lite"/>
    </source>
</evidence>
<gene>
    <name evidence="7" type="ORF">K1Y72_23415</name>
</gene>
<feature type="region of interest" description="Disordered" evidence="5">
    <location>
        <begin position="1"/>
        <end position="52"/>
    </location>
</feature>
<dbReference type="EMBL" id="JAIBOA010000015">
    <property type="protein sequence ID" value="MBW8485348.1"/>
    <property type="molecule type" value="Genomic_DNA"/>
</dbReference>
<feature type="transmembrane region" description="Helical" evidence="6">
    <location>
        <begin position="60"/>
        <end position="82"/>
    </location>
</feature>
<evidence type="ECO:0000256" key="4">
    <source>
        <dbReference type="ARBA" id="ARBA00023136"/>
    </source>
</evidence>
<protein>
    <submittedName>
        <fullName evidence="7">Neutral zinc metallopeptidase</fullName>
    </submittedName>
</protein>
<evidence type="ECO:0000256" key="1">
    <source>
        <dbReference type="ARBA" id="ARBA00004167"/>
    </source>
</evidence>
<keyword evidence="2 6" id="KW-0812">Transmembrane</keyword>
<evidence type="ECO:0000313" key="7">
    <source>
        <dbReference type="EMBL" id="MBW8485348.1"/>
    </source>
</evidence>
<name>A0ABS7G125_9ACTN</name>
<feature type="compositionally biased region" description="Pro residues" evidence="5">
    <location>
        <begin position="7"/>
        <end position="36"/>
    </location>
</feature>
<dbReference type="Pfam" id="PF04228">
    <property type="entry name" value="Zn_peptidase"/>
    <property type="match status" value="1"/>
</dbReference>
<proteinExistence type="predicted"/>
<dbReference type="PANTHER" id="PTHR30168:SF0">
    <property type="entry name" value="INNER MEMBRANE PROTEIN"/>
    <property type="match status" value="1"/>
</dbReference>
<reference evidence="7 8" key="1">
    <citation type="submission" date="2021-07" db="EMBL/GenBank/DDBJ databases">
        <title>Actinomadura sp. PM05-2 isolated from lichen.</title>
        <authorList>
            <person name="Somphong A."/>
            <person name="Phongsopitanun W."/>
            <person name="Tanasupawat S."/>
            <person name="Peongsungnone V."/>
        </authorList>
    </citation>
    <scope>NUCLEOTIDE SEQUENCE [LARGE SCALE GENOMIC DNA]</scope>
    <source>
        <strain evidence="7 8">PM05-2</strain>
    </source>
</reference>
<keyword evidence="8" id="KW-1185">Reference proteome</keyword>
<sequence>MAGQQPPWGPPPPPAPPPYYGPPAPRHPPQYPPYRQYPPQYQGYHYAPPRRPPQRSAGGVIGGVLALVAIVGVLGVLGLAAIGRSASAGSSAGTGASGGSRGTSGNRAPTGRAAAYDSRLYTSGPLAARGCRLPAIGAASASMNRFMNTLSDCLDASWAAQFGKIGISFRPPRRVFWLTPGSSPCGNYPAPGASAFYCPANNSMYVGLRDVVKTSANEPLSHYAVFARVIAHEYGHHVQDAAGILEYAHSAPAASTEAARNEASRRIELQAQCLAGAFLGSERDTLPMTQAQYAYMINDVRGRGDDDKAPDERDHGLARHYAGWVVQGFKGRGLGVCNTWSAPASEVS</sequence>
<feature type="compositionally biased region" description="Low complexity" evidence="5">
    <location>
        <begin position="37"/>
        <end position="47"/>
    </location>
</feature>
<organism evidence="7 8">
    <name type="scientific">Actinomadura parmotrematis</name>
    <dbReference type="NCBI Taxonomy" id="2864039"/>
    <lineage>
        <taxon>Bacteria</taxon>
        <taxon>Bacillati</taxon>
        <taxon>Actinomycetota</taxon>
        <taxon>Actinomycetes</taxon>
        <taxon>Streptosporangiales</taxon>
        <taxon>Thermomonosporaceae</taxon>
        <taxon>Actinomadura</taxon>
    </lineage>
</organism>
<evidence type="ECO:0000256" key="2">
    <source>
        <dbReference type="ARBA" id="ARBA00022692"/>
    </source>
</evidence>
<keyword evidence="3 6" id="KW-1133">Transmembrane helix</keyword>
<dbReference type="Proteomes" id="UP000774570">
    <property type="component" value="Unassembled WGS sequence"/>
</dbReference>
<dbReference type="InterPro" id="IPR007343">
    <property type="entry name" value="Uncharacterised_pept_Zn_put"/>
</dbReference>
<feature type="region of interest" description="Disordered" evidence="5">
    <location>
        <begin position="86"/>
        <end position="111"/>
    </location>
</feature>